<organism evidence="3 4">
    <name type="scientific">Acropora cervicornis</name>
    <name type="common">Staghorn coral</name>
    <dbReference type="NCBI Taxonomy" id="6130"/>
    <lineage>
        <taxon>Eukaryota</taxon>
        <taxon>Metazoa</taxon>
        <taxon>Cnidaria</taxon>
        <taxon>Anthozoa</taxon>
        <taxon>Hexacorallia</taxon>
        <taxon>Scleractinia</taxon>
        <taxon>Astrocoeniina</taxon>
        <taxon>Acroporidae</taxon>
        <taxon>Acropora</taxon>
    </lineage>
</organism>
<dbReference type="PANTHER" id="PTHR15682">
    <property type="entry name" value="UNHEALTHY RIBOSOME BIOGENESIS PROTEIN 2 HOMOLOG"/>
    <property type="match status" value="1"/>
</dbReference>
<reference evidence="3" key="2">
    <citation type="journal article" date="2023" name="Science">
        <title>Genomic signatures of disease resistance in endangered staghorn corals.</title>
        <authorList>
            <person name="Vollmer S.V."/>
            <person name="Selwyn J.D."/>
            <person name="Despard B.A."/>
            <person name="Roesel C.L."/>
        </authorList>
    </citation>
    <scope>NUCLEOTIDE SEQUENCE</scope>
    <source>
        <strain evidence="3">K2</strain>
    </source>
</reference>
<dbReference type="Pfam" id="PF10441">
    <property type="entry name" value="Urb2"/>
    <property type="match status" value="1"/>
</dbReference>
<feature type="domain" description="Nucleolar 27S pre-rRNA processing Urb2/Npa2 C-terminal" evidence="2">
    <location>
        <begin position="1252"/>
        <end position="1328"/>
    </location>
</feature>
<accession>A0AAD9Q696</accession>
<dbReference type="Proteomes" id="UP001249851">
    <property type="component" value="Unassembled WGS sequence"/>
</dbReference>
<evidence type="ECO:0000256" key="1">
    <source>
        <dbReference type="SAM" id="MobiDB-lite"/>
    </source>
</evidence>
<reference evidence="3" key="1">
    <citation type="journal article" date="2023" name="G3 (Bethesda)">
        <title>Whole genome assembly and annotation of the endangered Caribbean coral Acropora cervicornis.</title>
        <authorList>
            <person name="Selwyn J.D."/>
            <person name="Vollmer S.V."/>
        </authorList>
    </citation>
    <scope>NUCLEOTIDE SEQUENCE</scope>
    <source>
        <strain evidence="3">K2</strain>
    </source>
</reference>
<name>A0AAD9Q696_ACRCE</name>
<comment type="caution">
    <text evidence="3">The sequence shown here is derived from an EMBL/GenBank/DDBJ whole genome shotgun (WGS) entry which is preliminary data.</text>
</comment>
<feature type="region of interest" description="Disordered" evidence="1">
    <location>
        <begin position="672"/>
        <end position="741"/>
    </location>
</feature>
<keyword evidence="4" id="KW-1185">Reference proteome</keyword>
<feature type="compositionally biased region" description="Acidic residues" evidence="1">
    <location>
        <begin position="713"/>
        <end position="736"/>
    </location>
</feature>
<dbReference type="InterPro" id="IPR052609">
    <property type="entry name" value="Ribosome_Biogenesis_Reg"/>
</dbReference>
<feature type="region of interest" description="Disordered" evidence="1">
    <location>
        <begin position="1073"/>
        <end position="1092"/>
    </location>
</feature>
<sequence>MMKSEQKGVYSKLQNVSVPWDEKLTLARYVWDSPDCVIPNKQQVLIDWIIQGLLNRSKKDPQIVQVIECKGLWELLFHVLQSHELLSQEKIPVTLKPPLLQVPFLSSLLSFFESVSLEQSEQLYILVKACLQKFLVFQRQQVNQRKVFAVMCQQLLKPLIRLVFCLDGVRSQEQNKDHISEYQMPSEMSNLEKDGKCDEPAKKKPKIYNYTKLFLDKLREFVSDSAQGENKSGSKTFTTQEAVLAMLPFLFKEFVVSSRKANPSEPKMREFNFFTEVCGMLGLCDNTRQDVPSVCGLLHQVLECVHVHDIYQVADDSWKGSLQFDWLKKLVDVLIRKGGTSEAMFQCLDVLLKLNHSLLEPHLEAVWVMLWKTGSSKIVAHGTLMFSLTSTYSKLRQFDKLVSAILDSLRTVEVSALCLTPMFKKKQSQKESAFFSILLLQYTLTELEIYLRKFHVVESDGEESETLLPSVTWSEEMDDFVPAKSTRVVKKDQCRLLYLKNALCIQNIRFILLNEKDSDHGNELPKLVSCVCSSIDAEAPCNASWDGQELTISVENASVALWDLISRNAVVLFALCNTDQQLTLAQILIKTLLQAKEGHETLVAGSITMYDISMAMIQVTSFHEVLSMQTATVCAIWGAIKHCIDSSCIGGSLVERLSTVLNQIKTLEFSSDAEVNEEQTANDDNQDECDEKAVEDDNEPMSHDNDQVKWDEEKMEDEEVADYENGSSEEESDSDNEWSKMQEEQQLREFKAFYALGCAVSEVAKTALFSEVGDFSAADCLKPLKVFGCLPLDWLSYGNCARCLIGHFACDVIFTTTLLKDCSAELTEPLLQNRQLLTVLFDGCVRRKRFIAHDVIDIESLHNWLLSSTTQLWQKFHTDPHRKDALYDMLRISRGLMNSTVKYLLKASTNYSCKGIVRKALSDRISSSRIIQVSSAIVINLGPSLLTLLTSIAQASKRKQAVSGKPTSKERNENEWDDVSLEFSFLIDSFTCLLNIYAVSQQSRYFEFQFITFSSLIDYTQPACTFQSCLRFLASVCQSSSKLSLHVPEDFHVRLLASSLQFLKLHHSEKTRERGANLSGTENGDHDNVLVSANQRKDPVRRDISEEGYDLVLSLLEGCERGLLPQLLEGLCSGMTVNTINKESMELLYVSLHIWHLLLSKRFITDRREEFRPKLSEVLLALQFFVQEHKTRNLEIVQLAAGITNKILSLGKGMIFSGNARLVLHSGLMVTLEDCDNRLYQEISFHKGKVSKFSQFSPYLIADYIHTVQTVAIPPAIREALVPGVYCLLDICGEHELSLLHAVLEKGCQELFHSLHADYSKYHKFKGKI</sequence>
<proteinExistence type="predicted"/>
<gene>
    <name evidence="3" type="ORF">P5673_022969</name>
</gene>
<dbReference type="GO" id="GO:0042254">
    <property type="term" value="P:ribosome biogenesis"/>
    <property type="evidence" value="ECO:0007669"/>
    <property type="project" value="TreeGrafter"/>
</dbReference>
<dbReference type="InterPro" id="IPR018849">
    <property type="entry name" value="Urb2/Npa2_C"/>
</dbReference>
<dbReference type="EMBL" id="JARQWQ010000063">
    <property type="protein sequence ID" value="KAK2555339.1"/>
    <property type="molecule type" value="Genomic_DNA"/>
</dbReference>
<evidence type="ECO:0000313" key="3">
    <source>
        <dbReference type="EMBL" id="KAK2555339.1"/>
    </source>
</evidence>
<evidence type="ECO:0000259" key="2">
    <source>
        <dbReference type="Pfam" id="PF10441"/>
    </source>
</evidence>
<protein>
    <submittedName>
        <fullName evidence="3">Unhealthy ribosome biogenesis protein 2-like protein</fullName>
    </submittedName>
</protein>
<feature type="compositionally biased region" description="Basic and acidic residues" evidence="1">
    <location>
        <begin position="700"/>
        <end position="712"/>
    </location>
</feature>
<dbReference type="GO" id="GO:0005730">
    <property type="term" value="C:nucleolus"/>
    <property type="evidence" value="ECO:0007669"/>
    <property type="project" value="TreeGrafter"/>
</dbReference>
<dbReference type="PANTHER" id="PTHR15682:SF2">
    <property type="entry name" value="UNHEALTHY RIBOSOME BIOGENESIS PROTEIN 2 HOMOLOG"/>
    <property type="match status" value="1"/>
</dbReference>
<feature type="compositionally biased region" description="Acidic residues" evidence="1">
    <location>
        <begin position="674"/>
        <end position="699"/>
    </location>
</feature>
<evidence type="ECO:0000313" key="4">
    <source>
        <dbReference type="Proteomes" id="UP001249851"/>
    </source>
</evidence>